<evidence type="ECO:0008006" key="3">
    <source>
        <dbReference type="Google" id="ProtNLM"/>
    </source>
</evidence>
<protein>
    <recommendedName>
        <fullName evidence="3">Recombinase domain-containing protein</fullName>
    </recommendedName>
</protein>
<accession>A0ABD6W839</accession>
<dbReference type="AlphaFoldDB" id="A0ABD6W839"/>
<organism evidence="1 2">
    <name type="scientific">Rathayibacter rathayi</name>
    <name type="common">Corynebacterium rathayi</name>
    <dbReference type="NCBI Taxonomy" id="33887"/>
    <lineage>
        <taxon>Bacteria</taxon>
        <taxon>Bacillati</taxon>
        <taxon>Actinomycetota</taxon>
        <taxon>Actinomycetes</taxon>
        <taxon>Micrococcales</taxon>
        <taxon>Microbacteriaceae</taxon>
        <taxon>Rathayibacter</taxon>
    </lineage>
</organism>
<sequence>MIGERAKAALAVKRAEGVQLGKPSTIPSDVRALILYRKAAGLSLNVIARSLDADSVPSPSGTGQWRHSVVGRIVDRADRAEAV</sequence>
<dbReference type="RefSeq" id="WP_104262102.1">
    <property type="nucleotide sequence ID" value="NZ_PSUL01000019.1"/>
</dbReference>
<name>A0ABD6W839_RATRA</name>
<evidence type="ECO:0000313" key="1">
    <source>
        <dbReference type="EMBL" id="PPF13725.1"/>
    </source>
</evidence>
<proteinExistence type="predicted"/>
<reference evidence="1 2" key="1">
    <citation type="submission" date="2018-02" db="EMBL/GenBank/DDBJ databases">
        <title>Bacteriophage NCPPB3778 and a type I-E CRISPR drive the evolution of the US Biological Select Agent, Rathayibacter toxicus.</title>
        <authorList>
            <person name="Davis E.W.II."/>
            <person name="Tabima J.F."/>
            <person name="Weisberg A.J."/>
            <person name="Lopes L.D."/>
            <person name="Wiseman M.S."/>
            <person name="Wiseman M.S."/>
            <person name="Pupko T."/>
            <person name="Belcher M.S."/>
            <person name="Sechler A.J."/>
            <person name="Tancos M.A."/>
            <person name="Schroeder B.K."/>
            <person name="Murray T.D."/>
            <person name="Luster D.G."/>
            <person name="Schneider W.L."/>
            <person name="Rogers E."/>
            <person name="Andreote F.D."/>
            <person name="Grunwald N.J."/>
            <person name="Putnam M.L."/>
            <person name="Chang J.H."/>
        </authorList>
    </citation>
    <scope>NUCLEOTIDE SEQUENCE [LARGE SCALE GENOMIC DNA]</scope>
    <source>
        <strain evidence="1 2">AY1I9</strain>
    </source>
</reference>
<gene>
    <name evidence="1" type="ORF">C5C04_09170</name>
</gene>
<evidence type="ECO:0000313" key="2">
    <source>
        <dbReference type="Proteomes" id="UP000237881"/>
    </source>
</evidence>
<dbReference type="EMBL" id="PSUL01000019">
    <property type="protein sequence ID" value="PPF13725.1"/>
    <property type="molecule type" value="Genomic_DNA"/>
</dbReference>
<comment type="caution">
    <text evidence="1">The sequence shown here is derived from an EMBL/GenBank/DDBJ whole genome shotgun (WGS) entry which is preliminary data.</text>
</comment>
<dbReference type="Proteomes" id="UP000237881">
    <property type="component" value="Unassembled WGS sequence"/>
</dbReference>